<dbReference type="PANTHER" id="PTHR33868">
    <property type="entry name" value="EXPRESSED PROTEIN"/>
    <property type="match status" value="1"/>
</dbReference>
<evidence type="ECO:0000313" key="3">
    <source>
        <dbReference type="Proteomes" id="UP001341840"/>
    </source>
</evidence>
<protein>
    <recommendedName>
        <fullName evidence="4">GTD-binding domain-containing protein</fullName>
    </recommendedName>
</protein>
<comment type="caution">
    <text evidence="2">The sequence shown here is derived from an EMBL/GenBank/DDBJ whole genome shotgun (WGS) entry which is preliminary data.</text>
</comment>
<organism evidence="2 3">
    <name type="scientific">Stylosanthes scabra</name>
    <dbReference type="NCBI Taxonomy" id="79078"/>
    <lineage>
        <taxon>Eukaryota</taxon>
        <taxon>Viridiplantae</taxon>
        <taxon>Streptophyta</taxon>
        <taxon>Embryophyta</taxon>
        <taxon>Tracheophyta</taxon>
        <taxon>Spermatophyta</taxon>
        <taxon>Magnoliopsida</taxon>
        <taxon>eudicotyledons</taxon>
        <taxon>Gunneridae</taxon>
        <taxon>Pentapetalae</taxon>
        <taxon>rosids</taxon>
        <taxon>fabids</taxon>
        <taxon>Fabales</taxon>
        <taxon>Fabaceae</taxon>
        <taxon>Papilionoideae</taxon>
        <taxon>50 kb inversion clade</taxon>
        <taxon>dalbergioids sensu lato</taxon>
        <taxon>Dalbergieae</taxon>
        <taxon>Pterocarpus clade</taxon>
        <taxon>Stylosanthes</taxon>
    </lineage>
</organism>
<dbReference type="Proteomes" id="UP001341840">
    <property type="component" value="Unassembled WGS sequence"/>
</dbReference>
<evidence type="ECO:0000256" key="1">
    <source>
        <dbReference type="SAM" id="Coils"/>
    </source>
</evidence>
<accession>A0ABU6RGN7</accession>
<keyword evidence="3" id="KW-1185">Reference proteome</keyword>
<feature type="coiled-coil region" evidence="1">
    <location>
        <begin position="93"/>
        <end position="127"/>
    </location>
</feature>
<sequence length="216" mass="24172">MGGQEKKIDQRTRKEIIMGFTVSSHHKYAGIDLMQNCDLPPPSKVFVGPDETVVFPMNQACDAVVKEREEEQQDGRHYGTFGGENGGGEDIDKVELLKALRASQTRAREAEKKAAVLRKERDCLSVALLEEAMQLFAYRQQVRLLELQVLRLRLLWPEKKPAMHCCSDTVPEGTNIGSSSMEDGYDEERSSVKWVLTLALTLGIGVTTVLACKYLL</sequence>
<name>A0ABU6RGN7_9FABA</name>
<evidence type="ECO:0000313" key="2">
    <source>
        <dbReference type="EMBL" id="MED6123197.1"/>
    </source>
</evidence>
<dbReference type="PANTHER" id="PTHR33868:SF10">
    <property type="entry name" value="OS08G0483100 PROTEIN"/>
    <property type="match status" value="1"/>
</dbReference>
<keyword evidence="1" id="KW-0175">Coiled coil</keyword>
<gene>
    <name evidence="2" type="ORF">PIB30_046875</name>
</gene>
<evidence type="ECO:0008006" key="4">
    <source>
        <dbReference type="Google" id="ProtNLM"/>
    </source>
</evidence>
<reference evidence="2 3" key="1">
    <citation type="journal article" date="2023" name="Plants (Basel)">
        <title>Bridging the Gap: Combining Genomics and Transcriptomics Approaches to Understand Stylosanthes scabra, an Orphan Legume from the Brazilian Caatinga.</title>
        <authorList>
            <person name="Ferreira-Neto J.R.C."/>
            <person name="da Silva M.D."/>
            <person name="Binneck E."/>
            <person name="de Melo N.F."/>
            <person name="da Silva R.H."/>
            <person name="de Melo A.L.T.M."/>
            <person name="Pandolfi V."/>
            <person name="Bustamante F.O."/>
            <person name="Brasileiro-Vidal A.C."/>
            <person name="Benko-Iseppon A.M."/>
        </authorList>
    </citation>
    <scope>NUCLEOTIDE SEQUENCE [LARGE SCALE GENOMIC DNA]</scope>
    <source>
        <tissue evidence="2">Leaves</tissue>
    </source>
</reference>
<proteinExistence type="predicted"/>
<dbReference type="EMBL" id="JASCZI010030504">
    <property type="protein sequence ID" value="MED6123197.1"/>
    <property type="molecule type" value="Genomic_DNA"/>
</dbReference>